<comment type="caution">
    <text evidence="1">The sequence shown here is derived from an EMBL/GenBank/DDBJ whole genome shotgun (WGS) entry which is preliminary data.</text>
</comment>
<gene>
    <name evidence="1" type="ORF">FCALED_LOCUS16203</name>
</gene>
<protein>
    <submittedName>
        <fullName evidence="1">1478_t:CDS:1</fullName>
    </submittedName>
</protein>
<proteinExistence type="predicted"/>
<evidence type="ECO:0000313" key="1">
    <source>
        <dbReference type="EMBL" id="CAG8749478.1"/>
    </source>
</evidence>
<name>A0A9N9NPQ8_9GLOM</name>
<evidence type="ECO:0000313" key="2">
    <source>
        <dbReference type="Proteomes" id="UP000789570"/>
    </source>
</evidence>
<dbReference type="EMBL" id="CAJVPQ010017838">
    <property type="protein sequence ID" value="CAG8749478.1"/>
    <property type="molecule type" value="Genomic_DNA"/>
</dbReference>
<accession>A0A9N9NPQ8</accession>
<sequence>MNTPLYISKMDWDFKTGFATLIAKCYTSDVETVSGLRIS</sequence>
<dbReference type="Proteomes" id="UP000789570">
    <property type="component" value="Unassembled WGS sequence"/>
</dbReference>
<reference evidence="1" key="1">
    <citation type="submission" date="2021-06" db="EMBL/GenBank/DDBJ databases">
        <authorList>
            <person name="Kallberg Y."/>
            <person name="Tangrot J."/>
            <person name="Rosling A."/>
        </authorList>
    </citation>
    <scope>NUCLEOTIDE SEQUENCE</scope>
    <source>
        <strain evidence="1">UK204</strain>
    </source>
</reference>
<keyword evidence="2" id="KW-1185">Reference proteome</keyword>
<dbReference type="AlphaFoldDB" id="A0A9N9NPQ8"/>
<organism evidence="1 2">
    <name type="scientific">Funneliformis caledonium</name>
    <dbReference type="NCBI Taxonomy" id="1117310"/>
    <lineage>
        <taxon>Eukaryota</taxon>
        <taxon>Fungi</taxon>
        <taxon>Fungi incertae sedis</taxon>
        <taxon>Mucoromycota</taxon>
        <taxon>Glomeromycotina</taxon>
        <taxon>Glomeromycetes</taxon>
        <taxon>Glomerales</taxon>
        <taxon>Glomeraceae</taxon>
        <taxon>Funneliformis</taxon>
    </lineage>
</organism>
<dbReference type="OrthoDB" id="10360538at2759"/>